<evidence type="ECO:0000259" key="2">
    <source>
        <dbReference type="Pfam" id="PF14420"/>
    </source>
</evidence>
<protein>
    <recommendedName>
        <fullName evidence="2">Clr5 domain-containing protein</fullName>
    </recommendedName>
</protein>
<keyword evidence="4" id="KW-1185">Reference proteome</keyword>
<evidence type="ECO:0000256" key="1">
    <source>
        <dbReference type="SAM" id="MobiDB-lite"/>
    </source>
</evidence>
<dbReference type="PANTHER" id="PTHR38788">
    <property type="entry name" value="CLR5 DOMAIN-CONTAINING PROTEIN"/>
    <property type="match status" value="1"/>
</dbReference>
<proteinExistence type="predicted"/>
<organism evidence="3 4">
    <name type="scientific">Colletotrichum kahawae</name>
    <name type="common">Coffee berry disease fungus</name>
    <dbReference type="NCBI Taxonomy" id="34407"/>
    <lineage>
        <taxon>Eukaryota</taxon>
        <taxon>Fungi</taxon>
        <taxon>Dikarya</taxon>
        <taxon>Ascomycota</taxon>
        <taxon>Pezizomycotina</taxon>
        <taxon>Sordariomycetes</taxon>
        <taxon>Hypocreomycetidae</taxon>
        <taxon>Glomerellales</taxon>
        <taxon>Glomerellaceae</taxon>
        <taxon>Colletotrichum</taxon>
        <taxon>Colletotrichum gloeosporioides species complex</taxon>
    </lineage>
</organism>
<feature type="compositionally biased region" description="Basic and acidic residues" evidence="1">
    <location>
        <begin position="64"/>
        <end position="74"/>
    </location>
</feature>
<accession>A0AAD9YAN4</accession>
<sequence length="517" mass="59053">MVTPPTAQQWEQHRSVIVDMYSRRPLKAVRAHMRETYGFLATDRMFKGRFKTWGVEKNRRHRRDAGDGGPDSREQSPAAPSQPAPLPNHLDIPSHDLHDSITARRPPPDPARAITPPEESPITNNAASEYSEALSPRPHPWPLTPATTVGDLSPTGSQDGENLTAEQTCQEIVRLASEILATLVAERRDRPAPDDHVDIYQSLHSKLRFESQLRSSLVNRQLKVGECKTVAGKTVEEMITSFHETVPIGVLSTLNQITNWTTVQELVALLIETSQTNPGTHHDFAQLIRKLRHLVFITNQEEFHSSMEMICHRLEDRVEETLGPISLVGFYLILLLNARKAKFIHKTDNKIRRKSLEITRHVQLHHEDQPKVVLDFHRYVIAYLSIVAPGEKDVLDMAEVFYKRAEEYFDLNEHVEGPHARLYYGSSCAYLAECRYVRNNTEDRHQARGLLFQSIWCYANAPWANRANAERQMKKLKEWCVEANDAERLNMLRSIEDMMEKEARQRGGPLIPRAAAT</sequence>
<feature type="compositionally biased region" description="Basic and acidic residues" evidence="1">
    <location>
        <begin position="92"/>
        <end position="102"/>
    </location>
</feature>
<name>A0AAD9YAN4_COLKA</name>
<reference evidence="3" key="1">
    <citation type="submission" date="2023-02" db="EMBL/GenBank/DDBJ databases">
        <title>Colletotrichum kahawae CIFC_Que2 genome sequencing and assembly.</title>
        <authorList>
            <person name="Baroncelli R."/>
        </authorList>
    </citation>
    <scope>NUCLEOTIDE SEQUENCE</scope>
    <source>
        <strain evidence="3">CIFC_Que2</strain>
    </source>
</reference>
<feature type="region of interest" description="Disordered" evidence="1">
    <location>
        <begin position="57"/>
        <end position="163"/>
    </location>
</feature>
<evidence type="ECO:0000313" key="4">
    <source>
        <dbReference type="Proteomes" id="UP001281614"/>
    </source>
</evidence>
<comment type="caution">
    <text evidence="3">The sequence shown here is derived from an EMBL/GenBank/DDBJ whole genome shotgun (WGS) entry which is preliminary data.</text>
</comment>
<dbReference type="InterPro" id="IPR025676">
    <property type="entry name" value="Clr5_dom"/>
</dbReference>
<dbReference type="Proteomes" id="UP001281614">
    <property type="component" value="Unassembled WGS sequence"/>
</dbReference>
<evidence type="ECO:0000313" key="3">
    <source>
        <dbReference type="EMBL" id="KAK2750759.1"/>
    </source>
</evidence>
<dbReference type="Pfam" id="PF14420">
    <property type="entry name" value="Clr5"/>
    <property type="match status" value="1"/>
</dbReference>
<dbReference type="EMBL" id="VYYT01000269">
    <property type="protein sequence ID" value="KAK2750759.1"/>
    <property type="molecule type" value="Genomic_DNA"/>
</dbReference>
<feature type="domain" description="Clr5" evidence="2">
    <location>
        <begin position="7"/>
        <end position="57"/>
    </location>
</feature>
<gene>
    <name evidence="3" type="ORF">CKAH01_17929</name>
</gene>
<feature type="compositionally biased region" description="Polar residues" evidence="1">
    <location>
        <begin position="154"/>
        <end position="163"/>
    </location>
</feature>
<dbReference type="AlphaFoldDB" id="A0AAD9YAN4"/>
<dbReference type="PANTHER" id="PTHR38788:SF3">
    <property type="entry name" value="CLR5 DOMAIN-CONTAINING PROTEIN"/>
    <property type="match status" value="1"/>
</dbReference>